<sequence>MNKGGHIGVFDSGFGGLTILRGIVKELPEYSYIYLGDNARAPYGNRSKELIYEFTKQAVDFLFTKGCELIILACNTASSEALHKIQQEYLPTKYPNKNVLGVLIPAAEYAVNVTKNNKVGVIATEGTVNSGTFVRELEKLSPKIKVVQQACPLLVPIVESGAVDSKATKLILEEYLAPLREQNIDTLILGCTHYGLLEKQIRDVLGNNVEVISEATCVPPKLGDYLTRHEEISKKLRRDRSVKFYSTDPTDKFITLGSEFYGEKVAVEKLTTLEY</sequence>
<dbReference type="Gene3D" id="3.40.50.1860">
    <property type="match status" value="2"/>
</dbReference>
<dbReference type="FunFam" id="3.40.50.1860:FF:000001">
    <property type="entry name" value="Glutamate racemase"/>
    <property type="match status" value="1"/>
</dbReference>
<gene>
    <name evidence="7" type="primary">murI</name>
    <name evidence="8" type="ORF">A2119_01835</name>
</gene>
<dbReference type="InterPro" id="IPR001920">
    <property type="entry name" value="Asp/Glu_race"/>
</dbReference>
<evidence type="ECO:0000256" key="3">
    <source>
        <dbReference type="ARBA" id="ARBA00022960"/>
    </source>
</evidence>
<feature type="active site" description="Proton donor/acceptor" evidence="7">
    <location>
        <position position="74"/>
    </location>
</feature>
<evidence type="ECO:0000313" key="8">
    <source>
        <dbReference type="EMBL" id="OGY56760.1"/>
    </source>
</evidence>
<accession>A0A1G1YYN9</accession>
<evidence type="ECO:0000313" key="9">
    <source>
        <dbReference type="Proteomes" id="UP000178179"/>
    </source>
</evidence>
<dbReference type="AlphaFoldDB" id="A0A1G1YYN9"/>
<dbReference type="PROSITE" id="PS00923">
    <property type="entry name" value="ASP_GLU_RACEMASE_1"/>
    <property type="match status" value="1"/>
</dbReference>
<dbReference type="UniPathway" id="UPA00219"/>
<dbReference type="InterPro" id="IPR004391">
    <property type="entry name" value="Glu_race"/>
</dbReference>
<dbReference type="GO" id="GO:0071555">
    <property type="term" value="P:cell wall organization"/>
    <property type="evidence" value="ECO:0007669"/>
    <property type="project" value="UniProtKB-KW"/>
</dbReference>
<dbReference type="GO" id="GO:0009252">
    <property type="term" value="P:peptidoglycan biosynthetic process"/>
    <property type="evidence" value="ECO:0007669"/>
    <property type="project" value="UniProtKB-UniRule"/>
</dbReference>
<feature type="binding site" evidence="7">
    <location>
        <begin position="192"/>
        <end position="193"/>
    </location>
    <ligand>
        <name>substrate</name>
    </ligand>
</feature>
<protein>
    <recommendedName>
        <fullName evidence="2 7">Glutamate racemase</fullName>
        <ecNumber evidence="2 7">5.1.1.3</ecNumber>
    </recommendedName>
</protein>
<organism evidence="8 9">
    <name type="scientific">Candidatus Colwellbacteria bacterium GWA2_46_10</name>
    <dbReference type="NCBI Taxonomy" id="1797684"/>
    <lineage>
        <taxon>Bacteria</taxon>
        <taxon>Candidatus Colwelliibacteriota</taxon>
    </lineage>
</organism>
<dbReference type="GO" id="GO:0008881">
    <property type="term" value="F:glutamate racemase activity"/>
    <property type="evidence" value="ECO:0007669"/>
    <property type="project" value="UniProtKB-UniRule"/>
</dbReference>
<dbReference type="PANTHER" id="PTHR21198">
    <property type="entry name" value="GLUTAMATE RACEMASE"/>
    <property type="match status" value="1"/>
</dbReference>
<evidence type="ECO:0000256" key="5">
    <source>
        <dbReference type="ARBA" id="ARBA00023235"/>
    </source>
</evidence>
<comment type="similarity">
    <text evidence="7">Belongs to the aspartate/glutamate racemases family.</text>
</comment>
<dbReference type="Pfam" id="PF01177">
    <property type="entry name" value="Asp_Glu_race"/>
    <property type="match status" value="1"/>
</dbReference>
<dbReference type="HAMAP" id="MF_00258">
    <property type="entry name" value="Glu_racemase"/>
    <property type="match status" value="1"/>
</dbReference>
<keyword evidence="5 7" id="KW-0413">Isomerase</keyword>
<dbReference type="InterPro" id="IPR018187">
    <property type="entry name" value="Asp/Glu_racemase_AS_1"/>
</dbReference>
<proteinExistence type="inferred from homology"/>
<name>A0A1G1YYN9_9BACT</name>
<evidence type="ECO:0000256" key="7">
    <source>
        <dbReference type="HAMAP-Rule" id="MF_00258"/>
    </source>
</evidence>
<evidence type="ECO:0000256" key="2">
    <source>
        <dbReference type="ARBA" id="ARBA00013090"/>
    </source>
</evidence>
<dbReference type="NCBIfam" id="TIGR00067">
    <property type="entry name" value="glut_race"/>
    <property type="match status" value="1"/>
</dbReference>
<keyword evidence="3 7" id="KW-0133">Cell shape</keyword>
<feature type="active site" description="Proton donor/acceptor" evidence="7">
    <location>
        <position position="191"/>
    </location>
</feature>
<reference evidence="8 9" key="1">
    <citation type="journal article" date="2016" name="Nat. Commun.">
        <title>Thousands of microbial genomes shed light on interconnected biogeochemical processes in an aquifer system.</title>
        <authorList>
            <person name="Anantharaman K."/>
            <person name="Brown C.T."/>
            <person name="Hug L.A."/>
            <person name="Sharon I."/>
            <person name="Castelle C.J."/>
            <person name="Probst A.J."/>
            <person name="Thomas B.C."/>
            <person name="Singh A."/>
            <person name="Wilkins M.J."/>
            <person name="Karaoz U."/>
            <person name="Brodie E.L."/>
            <person name="Williams K.H."/>
            <person name="Hubbard S.S."/>
            <person name="Banfield J.F."/>
        </authorList>
    </citation>
    <scope>NUCLEOTIDE SEQUENCE [LARGE SCALE GENOMIC DNA]</scope>
</reference>
<dbReference type="GO" id="GO:0008360">
    <property type="term" value="P:regulation of cell shape"/>
    <property type="evidence" value="ECO:0007669"/>
    <property type="project" value="UniProtKB-KW"/>
</dbReference>
<dbReference type="EC" id="5.1.1.3" evidence="2 7"/>
<dbReference type="InterPro" id="IPR015942">
    <property type="entry name" value="Asp/Glu/hydantoin_racemase"/>
</dbReference>
<dbReference type="SUPFAM" id="SSF53681">
    <property type="entry name" value="Aspartate/glutamate racemase"/>
    <property type="match status" value="2"/>
</dbReference>
<keyword evidence="6 7" id="KW-0961">Cell wall biogenesis/degradation</keyword>
<comment type="pathway">
    <text evidence="7">Cell wall biogenesis; peptidoglycan biosynthesis.</text>
</comment>
<comment type="function">
    <text evidence="7">Provides the (R)-glutamate required for cell wall biosynthesis.</text>
</comment>
<dbReference type="Proteomes" id="UP000178179">
    <property type="component" value="Unassembled WGS sequence"/>
</dbReference>
<keyword evidence="4 7" id="KW-0573">Peptidoglycan synthesis</keyword>
<evidence type="ECO:0000256" key="4">
    <source>
        <dbReference type="ARBA" id="ARBA00022984"/>
    </source>
</evidence>
<feature type="binding site" evidence="7">
    <location>
        <begin position="11"/>
        <end position="12"/>
    </location>
    <ligand>
        <name>substrate</name>
    </ligand>
</feature>
<dbReference type="PROSITE" id="PS00924">
    <property type="entry name" value="ASP_GLU_RACEMASE_2"/>
    <property type="match status" value="1"/>
</dbReference>
<evidence type="ECO:0000256" key="1">
    <source>
        <dbReference type="ARBA" id="ARBA00001602"/>
    </source>
</evidence>
<comment type="caution">
    <text evidence="8">The sequence shown here is derived from an EMBL/GenBank/DDBJ whole genome shotgun (WGS) entry which is preliminary data.</text>
</comment>
<dbReference type="InterPro" id="IPR033134">
    <property type="entry name" value="Asp/Glu_racemase_AS_2"/>
</dbReference>
<comment type="catalytic activity">
    <reaction evidence="1 7">
        <text>L-glutamate = D-glutamate</text>
        <dbReference type="Rhea" id="RHEA:12813"/>
        <dbReference type="ChEBI" id="CHEBI:29985"/>
        <dbReference type="ChEBI" id="CHEBI:29986"/>
        <dbReference type="EC" id="5.1.1.3"/>
    </reaction>
</comment>
<dbReference type="EMBL" id="MHIS01000008">
    <property type="protein sequence ID" value="OGY56760.1"/>
    <property type="molecule type" value="Genomic_DNA"/>
</dbReference>
<feature type="binding site" evidence="7">
    <location>
        <begin position="43"/>
        <end position="44"/>
    </location>
    <ligand>
        <name>substrate</name>
    </ligand>
</feature>
<feature type="binding site" evidence="7">
    <location>
        <begin position="75"/>
        <end position="76"/>
    </location>
    <ligand>
        <name>substrate</name>
    </ligand>
</feature>
<dbReference type="PANTHER" id="PTHR21198:SF2">
    <property type="entry name" value="GLUTAMATE RACEMASE"/>
    <property type="match status" value="1"/>
</dbReference>
<evidence type="ECO:0000256" key="6">
    <source>
        <dbReference type="ARBA" id="ARBA00023316"/>
    </source>
</evidence>